<protein>
    <submittedName>
        <fullName evidence="2">Quinol monooxygenase YgiN</fullName>
    </submittedName>
</protein>
<dbReference type="Proteomes" id="UP000199478">
    <property type="component" value="Unassembled WGS sequence"/>
</dbReference>
<dbReference type="RefSeq" id="WP_090195855.1">
    <property type="nucleotide sequence ID" value="NZ_FOYP01000001.1"/>
</dbReference>
<dbReference type="STRING" id="390270.SAMN04488005_0425"/>
<dbReference type="GO" id="GO:0004497">
    <property type="term" value="F:monooxygenase activity"/>
    <property type="evidence" value="ECO:0007669"/>
    <property type="project" value="UniProtKB-KW"/>
</dbReference>
<dbReference type="InterPro" id="IPR011008">
    <property type="entry name" value="Dimeric_a/b-barrel"/>
</dbReference>
<name>A0A1I6FT16_9RHOB</name>
<evidence type="ECO:0000313" key="2">
    <source>
        <dbReference type="EMBL" id="SFR33054.1"/>
    </source>
</evidence>
<dbReference type="InterPro" id="IPR007138">
    <property type="entry name" value="ABM_dom"/>
</dbReference>
<sequence length="96" mass="10857">MFVVTVQFQIAPTHEIEFLAHMRQNAAQSLGAEPGCHQFDVCTDPARPCEVFLYEVYEDAQAFQDHLHSAHFKAFDAVVADMVLSKQVATFAEVWQ</sequence>
<dbReference type="PANTHER" id="PTHR33336:SF1">
    <property type="entry name" value="(4S)-4-HYDROXY-5-PHOSPHONOOXYPENTANE-2,3-DIONE ISOMERASE"/>
    <property type="match status" value="1"/>
</dbReference>
<gene>
    <name evidence="2" type="ORF">SAMN04488005_0425</name>
</gene>
<proteinExistence type="predicted"/>
<dbReference type="EMBL" id="FOYP01000001">
    <property type="protein sequence ID" value="SFR33054.1"/>
    <property type="molecule type" value="Genomic_DNA"/>
</dbReference>
<accession>A0A1I6FT16</accession>
<reference evidence="3" key="1">
    <citation type="submission" date="2016-10" db="EMBL/GenBank/DDBJ databases">
        <authorList>
            <person name="Varghese N."/>
            <person name="Submissions S."/>
        </authorList>
    </citation>
    <scope>NUCLEOTIDE SEQUENCE [LARGE SCALE GENOMIC DNA]</scope>
    <source>
        <strain evidence="3">DSM 26879</strain>
    </source>
</reference>
<organism evidence="2 3">
    <name type="scientific">Yoonia tamlensis</name>
    <dbReference type="NCBI Taxonomy" id="390270"/>
    <lineage>
        <taxon>Bacteria</taxon>
        <taxon>Pseudomonadati</taxon>
        <taxon>Pseudomonadota</taxon>
        <taxon>Alphaproteobacteria</taxon>
        <taxon>Rhodobacterales</taxon>
        <taxon>Paracoccaceae</taxon>
        <taxon>Yoonia</taxon>
    </lineage>
</organism>
<dbReference type="Pfam" id="PF03992">
    <property type="entry name" value="ABM"/>
    <property type="match status" value="1"/>
</dbReference>
<evidence type="ECO:0000313" key="3">
    <source>
        <dbReference type="Proteomes" id="UP000199478"/>
    </source>
</evidence>
<dbReference type="GO" id="GO:0005829">
    <property type="term" value="C:cytosol"/>
    <property type="evidence" value="ECO:0007669"/>
    <property type="project" value="TreeGrafter"/>
</dbReference>
<feature type="domain" description="ABM" evidence="1">
    <location>
        <begin position="2"/>
        <end position="94"/>
    </location>
</feature>
<dbReference type="AlphaFoldDB" id="A0A1I6FT16"/>
<dbReference type="PROSITE" id="PS51725">
    <property type="entry name" value="ABM"/>
    <property type="match status" value="1"/>
</dbReference>
<dbReference type="PANTHER" id="PTHR33336">
    <property type="entry name" value="QUINOL MONOOXYGENASE YGIN-RELATED"/>
    <property type="match status" value="1"/>
</dbReference>
<dbReference type="InterPro" id="IPR050744">
    <property type="entry name" value="AI-2_Isomerase_LsrG"/>
</dbReference>
<dbReference type="SUPFAM" id="SSF54909">
    <property type="entry name" value="Dimeric alpha+beta barrel"/>
    <property type="match status" value="1"/>
</dbReference>
<evidence type="ECO:0000259" key="1">
    <source>
        <dbReference type="PROSITE" id="PS51725"/>
    </source>
</evidence>
<dbReference type="Gene3D" id="3.30.70.100">
    <property type="match status" value="1"/>
</dbReference>
<keyword evidence="2" id="KW-0503">Monooxygenase</keyword>
<keyword evidence="3" id="KW-1185">Reference proteome</keyword>
<keyword evidence="2" id="KW-0560">Oxidoreductase</keyword>
<dbReference type="OrthoDB" id="9812754at2"/>